<comment type="function">
    <text evidence="2 10">Catalyzes the transfer of a dimethylallyl group onto the adenine at position 37 in tRNAs that read codons beginning with uridine, leading to the formation of N6-(dimethylallyl)adenosine (i(6)A).</text>
</comment>
<dbReference type="EC" id="2.5.1.75" evidence="10"/>
<comment type="similarity">
    <text evidence="3 10">Belongs to the IPP transferase family.</text>
</comment>
<dbReference type="InterPro" id="IPR039657">
    <property type="entry name" value="Dimethylallyltransferase"/>
</dbReference>
<dbReference type="AlphaFoldDB" id="A0A1G2A9R4"/>
<evidence type="ECO:0000256" key="2">
    <source>
        <dbReference type="ARBA" id="ARBA00003213"/>
    </source>
</evidence>
<keyword evidence="7 10" id="KW-0067">ATP-binding</keyword>
<evidence type="ECO:0000313" key="12">
    <source>
        <dbReference type="Proteomes" id="UP000178315"/>
    </source>
</evidence>
<gene>
    <name evidence="10" type="primary">miaA</name>
    <name evidence="11" type="ORF">A3H61_00495</name>
</gene>
<name>A0A1G2A9R4_9BACT</name>
<evidence type="ECO:0000256" key="1">
    <source>
        <dbReference type="ARBA" id="ARBA00001946"/>
    </source>
</evidence>
<dbReference type="Gene3D" id="3.40.50.300">
    <property type="entry name" value="P-loop containing nucleotide triphosphate hydrolases"/>
    <property type="match status" value="1"/>
</dbReference>
<keyword evidence="8 10" id="KW-0460">Magnesium</keyword>
<comment type="subunit">
    <text evidence="10">Monomer.</text>
</comment>
<evidence type="ECO:0000256" key="3">
    <source>
        <dbReference type="ARBA" id="ARBA00005842"/>
    </source>
</evidence>
<feature type="region of interest" description="Interaction with substrate tRNA" evidence="10">
    <location>
        <begin position="39"/>
        <end position="42"/>
    </location>
</feature>
<dbReference type="GO" id="GO:0006400">
    <property type="term" value="P:tRNA modification"/>
    <property type="evidence" value="ECO:0007669"/>
    <property type="project" value="TreeGrafter"/>
</dbReference>
<proteinExistence type="inferred from homology"/>
<evidence type="ECO:0000256" key="10">
    <source>
        <dbReference type="HAMAP-Rule" id="MF_00185"/>
    </source>
</evidence>
<evidence type="ECO:0000256" key="6">
    <source>
        <dbReference type="ARBA" id="ARBA00022741"/>
    </source>
</evidence>
<comment type="cofactor">
    <cofactor evidence="1 10">
        <name>Mg(2+)</name>
        <dbReference type="ChEBI" id="CHEBI:18420"/>
    </cofactor>
</comment>
<dbReference type="Gene3D" id="1.10.20.140">
    <property type="match status" value="1"/>
</dbReference>
<comment type="caution">
    <text evidence="10">Lacks conserved residue(s) required for the propagation of feature annotation.</text>
</comment>
<feature type="binding site" evidence="10">
    <location>
        <begin position="14"/>
        <end position="21"/>
    </location>
    <ligand>
        <name>ATP</name>
        <dbReference type="ChEBI" id="CHEBI:30616"/>
    </ligand>
</feature>
<reference evidence="11 12" key="1">
    <citation type="journal article" date="2016" name="Nat. Commun.">
        <title>Thousands of microbial genomes shed light on interconnected biogeochemical processes in an aquifer system.</title>
        <authorList>
            <person name="Anantharaman K."/>
            <person name="Brown C.T."/>
            <person name="Hug L.A."/>
            <person name="Sharon I."/>
            <person name="Castelle C.J."/>
            <person name="Probst A.J."/>
            <person name="Thomas B.C."/>
            <person name="Singh A."/>
            <person name="Wilkins M.J."/>
            <person name="Karaoz U."/>
            <person name="Brodie E.L."/>
            <person name="Williams K.H."/>
            <person name="Hubbard S.S."/>
            <person name="Banfield J.F."/>
        </authorList>
    </citation>
    <scope>NUCLEOTIDE SEQUENCE [LARGE SCALE GENOMIC DNA]</scope>
</reference>
<evidence type="ECO:0000256" key="8">
    <source>
        <dbReference type="ARBA" id="ARBA00022842"/>
    </source>
</evidence>
<dbReference type="Pfam" id="PF01745">
    <property type="entry name" value="IPT"/>
    <property type="match status" value="1"/>
</dbReference>
<protein>
    <recommendedName>
        <fullName evidence="10">tRNA dimethylallyltransferase</fullName>
        <ecNumber evidence="10">2.5.1.75</ecNumber>
    </recommendedName>
    <alternativeName>
        <fullName evidence="10">Dimethylallyl diphosphate:tRNA dimethylallyltransferase</fullName>
        <shortName evidence="10">DMAPP:tRNA dimethylallyltransferase</shortName>
        <shortName evidence="10">DMATase</shortName>
    </alternativeName>
    <alternativeName>
        <fullName evidence="10">Isopentenyl-diphosphate:tRNA isopentenyltransferase</fullName>
        <shortName evidence="10">IPP transferase</shortName>
        <shortName evidence="10">IPPT</shortName>
        <shortName evidence="10">IPTase</shortName>
    </alternativeName>
</protein>
<feature type="site" description="Interaction with substrate tRNA" evidence="10">
    <location>
        <position position="129"/>
    </location>
</feature>
<keyword evidence="6 10" id="KW-0547">Nucleotide-binding</keyword>
<evidence type="ECO:0000256" key="5">
    <source>
        <dbReference type="ARBA" id="ARBA00022694"/>
    </source>
</evidence>
<evidence type="ECO:0000256" key="9">
    <source>
        <dbReference type="ARBA" id="ARBA00049563"/>
    </source>
</evidence>
<comment type="caution">
    <text evidence="11">The sequence shown here is derived from an EMBL/GenBank/DDBJ whole genome shotgun (WGS) entry which is preliminary data.</text>
</comment>
<dbReference type="InterPro" id="IPR027417">
    <property type="entry name" value="P-loop_NTPase"/>
</dbReference>
<feature type="binding site" evidence="10">
    <location>
        <begin position="16"/>
        <end position="21"/>
    </location>
    <ligand>
        <name>substrate</name>
    </ligand>
</feature>
<dbReference type="InterPro" id="IPR018022">
    <property type="entry name" value="IPT"/>
</dbReference>
<dbReference type="PANTHER" id="PTHR11088:SF60">
    <property type="entry name" value="TRNA DIMETHYLALLYLTRANSFERASE"/>
    <property type="match status" value="1"/>
</dbReference>
<evidence type="ECO:0000313" key="11">
    <source>
        <dbReference type="EMBL" id="OGY73653.1"/>
    </source>
</evidence>
<keyword evidence="5 10" id="KW-0819">tRNA processing</keyword>
<dbReference type="Pfam" id="PF01715">
    <property type="entry name" value="IPPT"/>
    <property type="match status" value="1"/>
</dbReference>
<comment type="catalytic activity">
    <reaction evidence="9 10">
        <text>adenosine(37) in tRNA + dimethylallyl diphosphate = N(6)-dimethylallyladenosine(37) in tRNA + diphosphate</text>
        <dbReference type="Rhea" id="RHEA:26482"/>
        <dbReference type="Rhea" id="RHEA-COMP:10162"/>
        <dbReference type="Rhea" id="RHEA-COMP:10375"/>
        <dbReference type="ChEBI" id="CHEBI:33019"/>
        <dbReference type="ChEBI" id="CHEBI:57623"/>
        <dbReference type="ChEBI" id="CHEBI:74411"/>
        <dbReference type="ChEBI" id="CHEBI:74415"/>
        <dbReference type="EC" id="2.5.1.75"/>
    </reaction>
</comment>
<sequence>MKTQNRQKLIVVLGATASGKTSLARQLAQKFGGFIISADSRQVYRYMDIGTGKVDTFEELVDLKRQRNALCDRNLNLPADYVLKLEGVPHYMIDIVLPNEEYNVALYQKDVYAFVKNESPAPHFLVGGTGQYIDAVVDNWQFPEGEPNYALRFELEQRIASEGVESVWNELISLDSACAEFVQKNNFRRVARALEYVLSTGKKFSGERGKGERQFNVLKIGISLPREELYKKIDARVEARLKLGMIEEVENLHRARGLSFEQLHRFGLEYRVIADYLSGKFSSFPEMRERLKWNIHAYARRQLTWFRKGEDIQWISEYEKIQRAVERFLFYH</sequence>
<dbReference type="PANTHER" id="PTHR11088">
    <property type="entry name" value="TRNA DIMETHYLALLYLTRANSFERASE"/>
    <property type="match status" value="1"/>
</dbReference>
<organism evidence="11 12">
    <name type="scientific">Candidatus Jacksonbacteria bacterium RIFCSPLOWO2_02_FULL_44_20</name>
    <dbReference type="NCBI Taxonomy" id="1798460"/>
    <lineage>
        <taxon>Bacteria</taxon>
        <taxon>Candidatus Jacksoniibacteriota</taxon>
    </lineage>
</organism>
<evidence type="ECO:0000256" key="7">
    <source>
        <dbReference type="ARBA" id="ARBA00022840"/>
    </source>
</evidence>
<dbReference type="GO" id="GO:0052381">
    <property type="term" value="F:tRNA dimethylallyltransferase activity"/>
    <property type="evidence" value="ECO:0007669"/>
    <property type="project" value="UniProtKB-UniRule"/>
</dbReference>
<dbReference type="SUPFAM" id="SSF52540">
    <property type="entry name" value="P-loop containing nucleoside triphosphate hydrolases"/>
    <property type="match status" value="2"/>
</dbReference>
<dbReference type="Proteomes" id="UP000178315">
    <property type="component" value="Unassembled WGS sequence"/>
</dbReference>
<dbReference type="EMBL" id="MHJU01000009">
    <property type="protein sequence ID" value="OGY73653.1"/>
    <property type="molecule type" value="Genomic_DNA"/>
</dbReference>
<evidence type="ECO:0000256" key="4">
    <source>
        <dbReference type="ARBA" id="ARBA00022679"/>
    </source>
</evidence>
<accession>A0A1G2A9R4</accession>
<feature type="site" description="Interaction with substrate tRNA" evidence="10">
    <location>
        <position position="152"/>
    </location>
</feature>
<dbReference type="GO" id="GO:0005524">
    <property type="term" value="F:ATP binding"/>
    <property type="evidence" value="ECO:0007669"/>
    <property type="project" value="UniProtKB-UniRule"/>
</dbReference>
<dbReference type="HAMAP" id="MF_00185">
    <property type="entry name" value="IPP_trans"/>
    <property type="match status" value="1"/>
</dbReference>
<keyword evidence="4 10" id="KW-0808">Transferase</keyword>